<keyword evidence="2" id="KW-0732">Signal</keyword>
<gene>
    <name evidence="3" type="ORF">KGD84_31230</name>
</gene>
<dbReference type="RefSeq" id="WP_220563922.1">
    <property type="nucleotide sequence ID" value="NZ_CP074133.1"/>
</dbReference>
<dbReference type="Proteomes" id="UP000676079">
    <property type="component" value="Chromosome"/>
</dbReference>
<reference evidence="3 4" key="1">
    <citation type="submission" date="2021-05" db="EMBL/GenBank/DDBJ databases">
        <title>Direct Submission.</title>
        <authorList>
            <person name="Li K."/>
            <person name="Gao J."/>
        </authorList>
    </citation>
    <scope>NUCLEOTIDE SEQUENCE [LARGE SCALE GENOMIC DNA]</scope>
    <source>
        <strain evidence="3 4">Mg02</strain>
    </source>
</reference>
<organism evidence="3 4">
    <name type="scientific">Nocardiopsis changdeensis</name>
    <dbReference type="NCBI Taxonomy" id="2831969"/>
    <lineage>
        <taxon>Bacteria</taxon>
        <taxon>Bacillati</taxon>
        <taxon>Actinomycetota</taxon>
        <taxon>Actinomycetes</taxon>
        <taxon>Streptosporangiales</taxon>
        <taxon>Nocardiopsidaceae</taxon>
        <taxon>Nocardiopsis</taxon>
    </lineage>
</organism>
<keyword evidence="4" id="KW-1185">Reference proteome</keyword>
<evidence type="ECO:0000256" key="1">
    <source>
        <dbReference type="SAM" id="MobiDB-lite"/>
    </source>
</evidence>
<dbReference type="PROSITE" id="PS51257">
    <property type="entry name" value="PROKAR_LIPOPROTEIN"/>
    <property type="match status" value="1"/>
</dbReference>
<dbReference type="EMBL" id="CP074133">
    <property type="protein sequence ID" value="QUX22706.1"/>
    <property type="molecule type" value="Genomic_DNA"/>
</dbReference>
<accession>A0ABX8BKT1</accession>
<proteinExistence type="predicted"/>
<protein>
    <recommendedName>
        <fullName evidence="5">Secreted protein</fullName>
    </recommendedName>
</protein>
<evidence type="ECO:0000313" key="3">
    <source>
        <dbReference type="EMBL" id="QUX22706.1"/>
    </source>
</evidence>
<sequence>MRASAYALGAAAAGLLLTGCGALGGDADGEAGGTREPTMEEAMVDFAACMRENGYDMPDPEGEGMIALPAVDPDDEELMAALEACEDIIPVDENAPSEEELFQEGLLMAECMREEGFDMPDPERGQGITIPVEPGDDEGMEALTRCSEQAQEEVRGSGDGDS</sequence>
<feature type="chain" id="PRO_5046877756" description="Secreted protein" evidence="2">
    <location>
        <begin position="25"/>
        <end position="162"/>
    </location>
</feature>
<evidence type="ECO:0000256" key="2">
    <source>
        <dbReference type="SAM" id="SignalP"/>
    </source>
</evidence>
<feature type="region of interest" description="Disordered" evidence="1">
    <location>
        <begin position="116"/>
        <end position="139"/>
    </location>
</feature>
<name>A0ABX8BKT1_9ACTN</name>
<feature type="signal peptide" evidence="2">
    <location>
        <begin position="1"/>
        <end position="24"/>
    </location>
</feature>
<evidence type="ECO:0008006" key="5">
    <source>
        <dbReference type="Google" id="ProtNLM"/>
    </source>
</evidence>
<evidence type="ECO:0000313" key="4">
    <source>
        <dbReference type="Proteomes" id="UP000676079"/>
    </source>
</evidence>